<dbReference type="SUPFAM" id="SSF53067">
    <property type="entry name" value="Actin-like ATPase domain"/>
    <property type="match status" value="2"/>
</dbReference>
<dbReference type="InterPro" id="IPR002731">
    <property type="entry name" value="ATPase_BadF"/>
</dbReference>
<evidence type="ECO:0000259" key="1">
    <source>
        <dbReference type="Pfam" id="PF01869"/>
    </source>
</evidence>
<feature type="domain" description="ATPase BadF/BadG/BcrA/BcrD type" evidence="1">
    <location>
        <begin position="6"/>
        <end position="300"/>
    </location>
</feature>
<dbReference type="AlphaFoldDB" id="A0A9X3WUD4"/>
<evidence type="ECO:0000313" key="2">
    <source>
        <dbReference type="EMBL" id="MDC3424141.1"/>
    </source>
</evidence>
<dbReference type="Proteomes" id="UP001145050">
    <property type="component" value="Unassembled WGS sequence"/>
</dbReference>
<organism evidence="2 3">
    <name type="scientific">Terrihalobacillus insolitus</name>
    <dbReference type="NCBI Taxonomy" id="2950438"/>
    <lineage>
        <taxon>Bacteria</taxon>
        <taxon>Bacillati</taxon>
        <taxon>Bacillota</taxon>
        <taxon>Bacilli</taxon>
        <taxon>Bacillales</taxon>
        <taxon>Bacillaceae</taxon>
        <taxon>Terrihalobacillus</taxon>
    </lineage>
</organism>
<protein>
    <recommendedName>
        <fullName evidence="1">ATPase BadF/BadG/BcrA/BcrD type domain-containing protein</fullName>
    </recommendedName>
</protein>
<dbReference type="Gene3D" id="3.30.420.40">
    <property type="match status" value="2"/>
</dbReference>
<dbReference type="RefSeq" id="WP_272435942.1">
    <property type="nucleotide sequence ID" value="NZ_JAMQKB010000004.1"/>
</dbReference>
<gene>
    <name evidence="2" type="ORF">NC797_06415</name>
</gene>
<dbReference type="InterPro" id="IPR043129">
    <property type="entry name" value="ATPase_NBD"/>
</dbReference>
<comment type="caution">
    <text evidence="2">The sequence shown here is derived from an EMBL/GenBank/DDBJ whole genome shotgun (WGS) entry which is preliminary data.</text>
</comment>
<dbReference type="CDD" id="cd24007">
    <property type="entry name" value="ASKHA_NBD_eukNAGK-like"/>
    <property type="match status" value="1"/>
</dbReference>
<dbReference type="Pfam" id="PF01869">
    <property type="entry name" value="BcrAD_BadFG"/>
    <property type="match status" value="1"/>
</dbReference>
<proteinExistence type="predicted"/>
<dbReference type="EMBL" id="JAMQKB010000004">
    <property type="protein sequence ID" value="MDC3424141.1"/>
    <property type="molecule type" value="Genomic_DNA"/>
</dbReference>
<dbReference type="PANTHER" id="PTHR43190">
    <property type="entry name" value="N-ACETYL-D-GLUCOSAMINE KINASE"/>
    <property type="match status" value="1"/>
</dbReference>
<accession>A0A9X3WUD4</accession>
<name>A0A9X3WUD4_9BACI</name>
<sequence>MQNRFIGIDGGGTKTTCVIGDNFGTIHGSVQGLSSNIQTKPLDEVKELLLRLIHDVTTKTDTTPSLINTIYFSMAGCGRTSDQQRLFESLRPHIDHSIEIHVQVDVMGALAAGTWGEPGLVLIAGTGSIAYAYTSMGKITRVGGWGYLLGDEGSGFDIGRQGLAAVFKQHDKRGNETVLTELLLEKCNLSSPEELLSNVYSWKNRKEGIADTSKIVFKAAQSGDPVATCIIDNAILELVHLVETTLRVSETSNLPLVISGGLFSDQFFKGQFESKVRERIGEITIIHPSTSPSIGAFVLALKSAGIEMNKETKDAIVNSCSQILG</sequence>
<keyword evidence="3" id="KW-1185">Reference proteome</keyword>
<dbReference type="PANTHER" id="PTHR43190:SF3">
    <property type="entry name" value="N-ACETYL-D-GLUCOSAMINE KINASE"/>
    <property type="match status" value="1"/>
</dbReference>
<evidence type="ECO:0000313" key="3">
    <source>
        <dbReference type="Proteomes" id="UP001145050"/>
    </source>
</evidence>
<dbReference type="InterPro" id="IPR052519">
    <property type="entry name" value="Euk-type_GlcNAc_Kinase"/>
</dbReference>
<reference evidence="2" key="1">
    <citation type="submission" date="2022-06" db="EMBL/GenBank/DDBJ databases">
        <title>Aquibacillus sp. a new bacterium isolated from soil saline samples.</title>
        <authorList>
            <person name="Galisteo C."/>
            <person name="De La Haba R."/>
            <person name="Sanchez-Porro C."/>
            <person name="Ventosa A."/>
        </authorList>
    </citation>
    <scope>NUCLEOTIDE SEQUENCE</scope>
    <source>
        <strain evidence="2">3ASR75-11</strain>
    </source>
</reference>